<evidence type="ECO:0000256" key="11">
    <source>
        <dbReference type="RuleBase" id="RU003783"/>
    </source>
</evidence>
<keyword evidence="7 10" id="KW-0067">ATP-binding</keyword>
<dbReference type="OrthoDB" id="9776390at2"/>
<dbReference type="GO" id="GO:0052381">
    <property type="term" value="F:tRNA dimethylallyltransferase activity"/>
    <property type="evidence" value="ECO:0007669"/>
    <property type="project" value="UniProtKB-UniRule"/>
</dbReference>
<sequence>MSSLRPIVILGPTAGGKSELAVRLGEALGGEVINADSMQVYRHMDAGTAKPTHEQRSCIPHHLIDCAEPDRPYTVSNWLDSAEACLSGMQHDRKRPIVAGGTNLYLKSLLHGMFQGPGTDETYRASLGEQSSQDLHTRLADIDPPAAERIAPADRKRIVRALEVHHLTGMTITEHQSQWSEDPDRPYRYDPVLIGLSWPTDAINARINLRVKAMFYPHKFDELIAREVCIGGRSLPEETADLEARGLLGMQAREALGTKQVLEHLADPSRFTLDDAYEKTKVHTRRFGKQQRTWMRRFRGVRWIEMHPEISPGEVAEQALALIEAAENDDHASH</sequence>
<dbReference type="Pfam" id="PF01715">
    <property type="entry name" value="IPPT"/>
    <property type="match status" value="1"/>
</dbReference>
<dbReference type="NCBIfam" id="TIGR00174">
    <property type="entry name" value="miaA"/>
    <property type="match status" value="1"/>
</dbReference>
<name>A0A518BZT6_9BACT</name>
<dbReference type="Gene3D" id="3.40.50.300">
    <property type="entry name" value="P-loop containing nucleotide triphosphate hydrolases"/>
    <property type="match status" value="1"/>
</dbReference>
<dbReference type="HAMAP" id="MF_00185">
    <property type="entry name" value="IPP_trans"/>
    <property type="match status" value="1"/>
</dbReference>
<evidence type="ECO:0000313" key="15">
    <source>
        <dbReference type="Proteomes" id="UP000320386"/>
    </source>
</evidence>
<dbReference type="PANTHER" id="PTHR11088">
    <property type="entry name" value="TRNA DIMETHYLALLYLTRANSFERASE"/>
    <property type="match status" value="1"/>
</dbReference>
<evidence type="ECO:0000256" key="1">
    <source>
        <dbReference type="ARBA" id="ARBA00001946"/>
    </source>
</evidence>
<comment type="cofactor">
    <cofactor evidence="1 10">
        <name>Mg(2+)</name>
        <dbReference type="ChEBI" id="CHEBI:18420"/>
    </cofactor>
</comment>
<dbReference type="InterPro" id="IPR039657">
    <property type="entry name" value="Dimethylallyltransferase"/>
</dbReference>
<dbReference type="EMBL" id="CP036280">
    <property type="protein sequence ID" value="QDU72486.1"/>
    <property type="molecule type" value="Genomic_DNA"/>
</dbReference>
<feature type="binding site" evidence="10">
    <location>
        <begin position="11"/>
        <end position="18"/>
    </location>
    <ligand>
        <name>ATP</name>
        <dbReference type="ChEBI" id="CHEBI:30616"/>
    </ligand>
</feature>
<evidence type="ECO:0000256" key="3">
    <source>
        <dbReference type="ARBA" id="ARBA00005842"/>
    </source>
</evidence>
<evidence type="ECO:0000313" key="14">
    <source>
        <dbReference type="EMBL" id="QDU72486.1"/>
    </source>
</evidence>
<comment type="catalytic activity">
    <reaction evidence="9 10 11">
        <text>adenosine(37) in tRNA + dimethylallyl diphosphate = N(6)-dimethylallyladenosine(37) in tRNA + diphosphate</text>
        <dbReference type="Rhea" id="RHEA:26482"/>
        <dbReference type="Rhea" id="RHEA-COMP:10162"/>
        <dbReference type="Rhea" id="RHEA-COMP:10375"/>
        <dbReference type="ChEBI" id="CHEBI:33019"/>
        <dbReference type="ChEBI" id="CHEBI:57623"/>
        <dbReference type="ChEBI" id="CHEBI:74411"/>
        <dbReference type="ChEBI" id="CHEBI:74415"/>
        <dbReference type="EC" id="2.5.1.75"/>
    </reaction>
</comment>
<dbReference type="EC" id="2.5.1.75" evidence="10"/>
<evidence type="ECO:0000256" key="9">
    <source>
        <dbReference type="ARBA" id="ARBA00049563"/>
    </source>
</evidence>
<dbReference type="Proteomes" id="UP000320386">
    <property type="component" value="Chromosome"/>
</dbReference>
<reference evidence="14 15" key="1">
    <citation type="submission" date="2019-02" db="EMBL/GenBank/DDBJ databases">
        <title>Deep-cultivation of Planctomycetes and their phenomic and genomic characterization uncovers novel biology.</title>
        <authorList>
            <person name="Wiegand S."/>
            <person name="Jogler M."/>
            <person name="Boedeker C."/>
            <person name="Pinto D."/>
            <person name="Vollmers J."/>
            <person name="Rivas-Marin E."/>
            <person name="Kohn T."/>
            <person name="Peeters S.H."/>
            <person name="Heuer A."/>
            <person name="Rast P."/>
            <person name="Oberbeckmann S."/>
            <person name="Bunk B."/>
            <person name="Jeske O."/>
            <person name="Meyerdierks A."/>
            <person name="Storesund J.E."/>
            <person name="Kallscheuer N."/>
            <person name="Luecker S."/>
            <person name="Lage O.M."/>
            <person name="Pohl T."/>
            <person name="Merkel B.J."/>
            <person name="Hornburger P."/>
            <person name="Mueller R.-W."/>
            <person name="Bruemmer F."/>
            <person name="Labrenz M."/>
            <person name="Spormann A.M."/>
            <person name="Op den Camp H."/>
            <person name="Overmann J."/>
            <person name="Amann R."/>
            <person name="Jetten M.S.M."/>
            <person name="Mascher T."/>
            <person name="Medema M.H."/>
            <person name="Devos D.P."/>
            <person name="Kaster A.-K."/>
            <person name="Ovreas L."/>
            <person name="Rohde M."/>
            <person name="Galperin M.Y."/>
            <person name="Jogler C."/>
        </authorList>
    </citation>
    <scope>NUCLEOTIDE SEQUENCE [LARGE SCALE GENOMIC DNA]</scope>
    <source>
        <strain evidence="14 15">Pan265</strain>
    </source>
</reference>
<dbReference type="InterPro" id="IPR018022">
    <property type="entry name" value="IPT"/>
</dbReference>
<dbReference type="RefSeq" id="WP_145446650.1">
    <property type="nucleotide sequence ID" value="NZ_CP036280.1"/>
</dbReference>
<dbReference type="PANTHER" id="PTHR11088:SF60">
    <property type="entry name" value="TRNA DIMETHYLALLYLTRANSFERASE"/>
    <property type="match status" value="1"/>
</dbReference>
<dbReference type="SUPFAM" id="SSF52540">
    <property type="entry name" value="P-loop containing nucleoside triphosphate hydrolases"/>
    <property type="match status" value="2"/>
</dbReference>
<accession>A0A518BZT6</accession>
<evidence type="ECO:0000256" key="2">
    <source>
        <dbReference type="ARBA" id="ARBA00003213"/>
    </source>
</evidence>
<evidence type="ECO:0000256" key="5">
    <source>
        <dbReference type="ARBA" id="ARBA00022694"/>
    </source>
</evidence>
<comment type="caution">
    <text evidence="10">Lacks conserved residue(s) required for the propagation of feature annotation.</text>
</comment>
<feature type="region of interest" description="Interaction with substrate tRNA" evidence="10">
    <location>
        <begin position="36"/>
        <end position="39"/>
    </location>
</feature>
<evidence type="ECO:0000256" key="13">
    <source>
        <dbReference type="RuleBase" id="RU003785"/>
    </source>
</evidence>
<evidence type="ECO:0000256" key="6">
    <source>
        <dbReference type="ARBA" id="ARBA00022741"/>
    </source>
</evidence>
<protein>
    <recommendedName>
        <fullName evidence="10">tRNA dimethylallyltransferase</fullName>
        <ecNumber evidence="10">2.5.1.75</ecNumber>
    </recommendedName>
    <alternativeName>
        <fullName evidence="10">Dimethylallyl diphosphate:tRNA dimethylallyltransferase</fullName>
        <shortName evidence="10">DMAPP:tRNA dimethylallyltransferase</shortName>
        <shortName evidence="10">DMATase</shortName>
    </alternativeName>
    <alternativeName>
        <fullName evidence="10">Isopentenyl-diphosphate:tRNA isopentenyltransferase</fullName>
        <shortName evidence="10">IPP transferase</shortName>
        <shortName evidence="10">IPPT</shortName>
        <shortName evidence="10">IPTase</shortName>
    </alternativeName>
</protein>
<evidence type="ECO:0000256" key="4">
    <source>
        <dbReference type="ARBA" id="ARBA00022679"/>
    </source>
</evidence>
<gene>
    <name evidence="10 14" type="primary">miaA</name>
    <name evidence="14" type="ORF">Pan265_23520</name>
</gene>
<keyword evidence="4 10" id="KW-0808">Transferase</keyword>
<comment type="subunit">
    <text evidence="10">Monomer.</text>
</comment>
<feature type="site" description="Interaction with substrate tRNA" evidence="10">
    <location>
        <position position="124"/>
    </location>
</feature>
<evidence type="ECO:0000256" key="8">
    <source>
        <dbReference type="ARBA" id="ARBA00022842"/>
    </source>
</evidence>
<feature type="binding site" evidence="10">
    <location>
        <begin position="13"/>
        <end position="18"/>
    </location>
    <ligand>
        <name>substrate</name>
    </ligand>
</feature>
<comment type="similarity">
    <text evidence="3 10 13">Belongs to the IPP transferase family.</text>
</comment>
<dbReference type="GO" id="GO:0005524">
    <property type="term" value="F:ATP binding"/>
    <property type="evidence" value="ECO:0007669"/>
    <property type="project" value="UniProtKB-UniRule"/>
</dbReference>
<organism evidence="14 15">
    <name type="scientific">Mucisphaera calidilacus</name>
    <dbReference type="NCBI Taxonomy" id="2527982"/>
    <lineage>
        <taxon>Bacteria</taxon>
        <taxon>Pseudomonadati</taxon>
        <taxon>Planctomycetota</taxon>
        <taxon>Phycisphaerae</taxon>
        <taxon>Phycisphaerales</taxon>
        <taxon>Phycisphaeraceae</taxon>
        <taxon>Mucisphaera</taxon>
    </lineage>
</organism>
<keyword evidence="8 10" id="KW-0460">Magnesium</keyword>
<keyword evidence="5 10" id="KW-0819">tRNA processing</keyword>
<proteinExistence type="inferred from homology"/>
<dbReference type="InterPro" id="IPR027417">
    <property type="entry name" value="P-loop_NTPase"/>
</dbReference>
<dbReference type="Gene3D" id="1.10.20.140">
    <property type="match status" value="1"/>
</dbReference>
<evidence type="ECO:0000256" key="10">
    <source>
        <dbReference type="HAMAP-Rule" id="MF_00185"/>
    </source>
</evidence>
<feature type="site" description="Interaction with substrate tRNA" evidence="10">
    <location>
        <position position="102"/>
    </location>
</feature>
<dbReference type="AlphaFoldDB" id="A0A518BZT6"/>
<dbReference type="KEGG" id="mcad:Pan265_23520"/>
<evidence type="ECO:0000256" key="7">
    <source>
        <dbReference type="ARBA" id="ARBA00022840"/>
    </source>
</evidence>
<keyword evidence="15" id="KW-1185">Reference proteome</keyword>
<evidence type="ECO:0000256" key="12">
    <source>
        <dbReference type="RuleBase" id="RU003784"/>
    </source>
</evidence>
<dbReference type="GO" id="GO:0006400">
    <property type="term" value="P:tRNA modification"/>
    <property type="evidence" value="ECO:0007669"/>
    <property type="project" value="TreeGrafter"/>
</dbReference>
<keyword evidence="6 10" id="KW-0547">Nucleotide-binding</keyword>
<comment type="function">
    <text evidence="2 10 12">Catalyzes the transfer of a dimethylallyl group onto the adenine at position 37 in tRNAs that read codons beginning with uridine, leading to the formation of N6-(dimethylallyl)adenosine (i(6)A).</text>
</comment>